<protein>
    <submittedName>
        <fullName evidence="1">Uncharacterized protein</fullName>
    </submittedName>
</protein>
<sequence length="89" mass="9851">MTSRGWTTPTTLVEVLRMGHRGAVLTPPPFVSADRTKGGNWRGDDPTTSYAMWEGAGLGLEVTDLPTVVLVARLLMKSDRQEIQQRLQQ</sequence>
<organism evidence="1 2">
    <name type="scientific">Batillaria attramentaria</name>
    <dbReference type="NCBI Taxonomy" id="370345"/>
    <lineage>
        <taxon>Eukaryota</taxon>
        <taxon>Metazoa</taxon>
        <taxon>Spiralia</taxon>
        <taxon>Lophotrochozoa</taxon>
        <taxon>Mollusca</taxon>
        <taxon>Gastropoda</taxon>
        <taxon>Caenogastropoda</taxon>
        <taxon>Sorbeoconcha</taxon>
        <taxon>Cerithioidea</taxon>
        <taxon>Batillariidae</taxon>
        <taxon>Batillaria</taxon>
    </lineage>
</organism>
<dbReference type="AlphaFoldDB" id="A0ABD0KRC5"/>
<evidence type="ECO:0000313" key="1">
    <source>
        <dbReference type="EMBL" id="KAK7489661.1"/>
    </source>
</evidence>
<dbReference type="EMBL" id="JACVVK020000135">
    <property type="protein sequence ID" value="KAK7489661.1"/>
    <property type="molecule type" value="Genomic_DNA"/>
</dbReference>
<keyword evidence="2" id="KW-1185">Reference proteome</keyword>
<proteinExistence type="predicted"/>
<gene>
    <name evidence="1" type="ORF">BaRGS_00019056</name>
</gene>
<dbReference type="Proteomes" id="UP001519460">
    <property type="component" value="Unassembled WGS sequence"/>
</dbReference>
<name>A0ABD0KRC5_9CAEN</name>
<accession>A0ABD0KRC5</accession>
<reference evidence="1 2" key="1">
    <citation type="journal article" date="2023" name="Sci. Data">
        <title>Genome assembly of the Korean intertidal mud-creeper Batillaria attramentaria.</title>
        <authorList>
            <person name="Patra A.K."/>
            <person name="Ho P.T."/>
            <person name="Jun S."/>
            <person name="Lee S.J."/>
            <person name="Kim Y."/>
            <person name="Won Y.J."/>
        </authorList>
    </citation>
    <scope>NUCLEOTIDE SEQUENCE [LARGE SCALE GENOMIC DNA]</scope>
    <source>
        <strain evidence="1">Wonlab-2016</strain>
    </source>
</reference>
<comment type="caution">
    <text evidence="1">The sequence shown here is derived from an EMBL/GenBank/DDBJ whole genome shotgun (WGS) entry which is preliminary data.</text>
</comment>
<evidence type="ECO:0000313" key="2">
    <source>
        <dbReference type="Proteomes" id="UP001519460"/>
    </source>
</evidence>